<feature type="compositionally biased region" description="Polar residues" evidence="1">
    <location>
        <begin position="184"/>
        <end position="193"/>
    </location>
</feature>
<evidence type="ECO:0008006" key="4">
    <source>
        <dbReference type="Google" id="ProtNLM"/>
    </source>
</evidence>
<dbReference type="PANTHER" id="PTHR37012">
    <property type="entry name" value="B-ZIP TRANSCRIPTION FACTOR (EUROFUNG)-RELATED"/>
    <property type="match status" value="1"/>
</dbReference>
<evidence type="ECO:0000313" key="3">
    <source>
        <dbReference type="Proteomes" id="UP001610446"/>
    </source>
</evidence>
<feature type="region of interest" description="Disordered" evidence="1">
    <location>
        <begin position="1"/>
        <end position="63"/>
    </location>
</feature>
<feature type="compositionally biased region" description="Basic and acidic residues" evidence="1">
    <location>
        <begin position="52"/>
        <end position="63"/>
    </location>
</feature>
<reference evidence="2 3" key="1">
    <citation type="submission" date="2024-07" db="EMBL/GenBank/DDBJ databases">
        <title>Section-level genome sequencing and comparative genomics of Aspergillus sections Usti and Cavernicolus.</title>
        <authorList>
            <consortium name="Lawrence Berkeley National Laboratory"/>
            <person name="Nybo J.L."/>
            <person name="Vesth T.C."/>
            <person name="Theobald S."/>
            <person name="Frisvad J.C."/>
            <person name="Larsen T.O."/>
            <person name="Kjaerboelling I."/>
            <person name="Rothschild-Mancinelli K."/>
            <person name="Lyhne E.K."/>
            <person name="Kogle M.E."/>
            <person name="Barry K."/>
            <person name="Clum A."/>
            <person name="Na H."/>
            <person name="Ledsgaard L."/>
            <person name="Lin J."/>
            <person name="Lipzen A."/>
            <person name="Kuo A."/>
            <person name="Riley R."/>
            <person name="Mondo S."/>
            <person name="Labutti K."/>
            <person name="Haridas S."/>
            <person name="Pangalinan J."/>
            <person name="Salamov A.A."/>
            <person name="Simmons B.A."/>
            <person name="Magnuson J.K."/>
            <person name="Chen J."/>
            <person name="Drula E."/>
            <person name="Henrissat B."/>
            <person name="Wiebenga A."/>
            <person name="Lubbers R.J."/>
            <person name="Gomes A.C."/>
            <person name="Makela M.R."/>
            <person name="Stajich J."/>
            <person name="Grigoriev I.V."/>
            <person name="Mortensen U.H."/>
            <person name="De Vries R.P."/>
            <person name="Baker S.E."/>
            <person name="Andersen M.R."/>
        </authorList>
    </citation>
    <scope>NUCLEOTIDE SEQUENCE [LARGE SCALE GENOMIC DNA]</scope>
    <source>
        <strain evidence="2 3">CBS 123904</strain>
    </source>
</reference>
<evidence type="ECO:0000313" key="2">
    <source>
        <dbReference type="EMBL" id="KAL2834560.1"/>
    </source>
</evidence>
<proteinExistence type="predicted"/>
<evidence type="ECO:0000256" key="1">
    <source>
        <dbReference type="SAM" id="MobiDB-lite"/>
    </source>
</evidence>
<dbReference type="InterPro" id="IPR021833">
    <property type="entry name" value="DUF3425"/>
</dbReference>
<dbReference type="Proteomes" id="UP001610446">
    <property type="component" value="Unassembled WGS sequence"/>
</dbReference>
<protein>
    <recommendedName>
        <fullName evidence="4">BZIP domain-containing protein</fullName>
    </recommendedName>
</protein>
<gene>
    <name evidence="2" type="ORF">BJY01DRAFT_83820</name>
</gene>
<dbReference type="CDD" id="cd14688">
    <property type="entry name" value="bZIP_YAP"/>
    <property type="match status" value="1"/>
</dbReference>
<dbReference type="EMBL" id="JBFXLU010000222">
    <property type="protein sequence ID" value="KAL2834560.1"/>
    <property type="molecule type" value="Genomic_DNA"/>
</dbReference>
<dbReference type="Gene3D" id="1.20.5.170">
    <property type="match status" value="1"/>
</dbReference>
<organism evidence="2 3">
    <name type="scientific">Aspergillus pseudoustus</name>
    <dbReference type="NCBI Taxonomy" id="1810923"/>
    <lineage>
        <taxon>Eukaryota</taxon>
        <taxon>Fungi</taxon>
        <taxon>Dikarya</taxon>
        <taxon>Ascomycota</taxon>
        <taxon>Pezizomycotina</taxon>
        <taxon>Eurotiomycetes</taxon>
        <taxon>Eurotiomycetidae</taxon>
        <taxon>Eurotiales</taxon>
        <taxon>Aspergillaceae</taxon>
        <taxon>Aspergillus</taxon>
        <taxon>Aspergillus subgen. Nidulantes</taxon>
    </lineage>
</organism>
<dbReference type="Pfam" id="PF11905">
    <property type="entry name" value="DUF3425"/>
    <property type="match status" value="1"/>
</dbReference>
<accession>A0ABR4J3M0</accession>
<feature type="region of interest" description="Disordered" evidence="1">
    <location>
        <begin position="109"/>
        <end position="193"/>
    </location>
</feature>
<comment type="caution">
    <text evidence="2">The sequence shown here is derived from an EMBL/GenBank/DDBJ whole genome shotgun (WGS) entry which is preliminary data.</text>
</comment>
<sequence length="487" mass="54874">MSDVEPPLPRNGSRVRRRPPRKVSSLTAQQVQHKRDLDRKAQRALRQRVKSRMQDLEDDLTRAKSDCSVREQKMMEEIQLLREENRKLRSYLDSIGQFAINGAAGENGALIDDAATPDPMPPVDDDEPPLENEDSHEPLPYDRALPNQPTVPDRAANQTQGDGIEGHQLSWIRDPLDGPDTPRGQPNTSVPPTYHNANTSLAQIDLPSPATEGSLSRVQTRHFMETPGPRDRHMDELPHALPESINAPSHSMLTPTWAAPLHPTFYQPSLSTGIASVLPKHTAATCPLDQILLDFILARRSMLAKGYSMDLVLGSPHPSLQAILYPGPPTPEVHDTSRVLGEVLTTFAHVALPEKLGFMFVMYRTMRWQISPTDATYEEMPRWLRPTATQITVPHAAWIDNIPWPRVRDLLIENPTKHPFALFSELYSQNISINWPYDKMDCVSTQGDNVQLNPIFEKHIRNLNNWTVAKPFQEYLPDMAAAIYGKD</sequence>
<keyword evidence="3" id="KW-1185">Reference proteome</keyword>
<feature type="compositionally biased region" description="Acidic residues" evidence="1">
    <location>
        <begin position="123"/>
        <end position="132"/>
    </location>
</feature>
<feature type="compositionally biased region" description="Basic residues" evidence="1">
    <location>
        <begin position="42"/>
        <end position="51"/>
    </location>
</feature>
<name>A0ABR4J3M0_9EURO</name>
<dbReference type="PANTHER" id="PTHR37012:SF2">
    <property type="entry name" value="BZIP DOMAIN-CONTAINING PROTEIN-RELATED"/>
    <property type="match status" value="1"/>
</dbReference>